<feature type="region of interest" description="Disordered" evidence="1">
    <location>
        <begin position="217"/>
        <end position="236"/>
    </location>
</feature>
<evidence type="ECO:0008006" key="4">
    <source>
        <dbReference type="Google" id="ProtNLM"/>
    </source>
</evidence>
<evidence type="ECO:0000256" key="2">
    <source>
        <dbReference type="SAM" id="Phobius"/>
    </source>
</evidence>
<dbReference type="AlphaFoldDB" id="A0A6C0IJY3"/>
<keyword evidence="2" id="KW-1133">Transmembrane helix</keyword>
<keyword evidence="2" id="KW-0812">Transmembrane</keyword>
<evidence type="ECO:0000313" key="3">
    <source>
        <dbReference type="EMBL" id="QHT92197.1"/>
    </source>
</evidence>
<dbReference type="EMBL" id="MN740182">
    <property type="protein sequence ID" value="QHT92197.1"/>
    <property type="molecule type" value="Genomic_DNA"/>
</dbReference>
<accession>A0A6C0IJY3</accession>
<sequence length="236" mass="26048">MYTVYYRIGLIRHVHPGQSIEQANHQVRQTNLGKNLRHGRMSDFTDTLTVAFVIILLFGSIVIYLYTCIQQNSQKVSLLESILLDLKLSTEIQSYTELPAEVPAEVKEEPYTPFEEESAVTCDTQEASSLEEYSSAIDNAINEVKEETATDAIQPIELNEISDVIEAVHYDTTTVSYDAMTLKELHALGKTRGIAGSSTMKKAAIIDALKADDATQTQATGSNSFLETSSPFSNDA</sequence>
<evidence type="ECO:0000256" key="1">
    <source>
        <dbReference type="SAM" id="MobiDB-lite"/>
    </source>
</evidence>
<name>A0A6C0IJY3_9ZZZZ</name>
<feature type="transmembrane region" description="Helical" evidence="2">
    <location>
        <begin position="44"/>
        <end position="66"/>
    </location>
</feature>
<organism evidence="3">
    <name type="scientific">viral metagenome</name>
    <dbReference type="NCBI Taxonomy" id="1070528"/>
    <lineage>
        <taxon>unclassified sequences</taxon>
        <taxon>metagenomes</taxon>
        <taxon>organismal metagenomes</taxon>
    </lineage>
</organism>
<reference evidence="3" key="1">
    <citation type="journal article" date="2020" name="Nature">
        <title>Giant virus diversity and host interactions through global metagenomics.</title>
        <authorList>
            <person name="Schulz F."/>
            <person name="Roux S."/>
            <person name="Paez-Espino D."/>
            <person name="Jungbluth S."/>
            <person name="Walsh D.A."/>
            <person name="Denef V.J."/>
            <person name="McMahon K.D."/>
            <person name="Konstantinidis K.T."/>
            <person name="Eloe-Fadrosh E.A."/>
            <person name="Kyrpides N.C."/>
            <person name="Woyke T."/>
        </authorList>
    </citation>
    <scope>NUCLEOTIDE SEQUENCE</scope>
    <source>
        <strain evidence="3">GVMAG-M-3300023184-88</strain>
    </source>
</reference>
<proteinExistence type="predicted"/>
<protein>
    <recommendedName>
        <fullName evidence="4">Rho termination factor N-terminal domain-containing protein</fullName>
    </recommendedName>
</protein>
<keyword evidence="2" id="KW-0472">Membrane</keyword>